<evidence type="ECO:0000259" key="1">
    <source>
        <dbReference type="PROSITE" id="PS50222"/>
    </source>
</evidence>
<dbReference type="PROSITE" id="PS50222">
    <property type="entry name" value="EF_HAND_2"/>
    <property type="match status" value="1"/>
</dbReference>
<sequence length="97" mass="11176">LELKIVAHLRGKPGEAPPSSVTGLDLPLTWELTSETQKLEENDEAVSREFLCNPLTFSFTSFDPSHKDAWGWLVRLPTFRHDEDDHLKEIFRRADKD</sequence>
<proteinExistence type="predicted"/>
<reference evidence="2" key="2">
    <citation type="submission" date="2016-06" db="EMBL/GenBank/DDBJ databases">
        <title>The genome of a short-lived fish provides insights into sex chromosome evolution and the genetic control of aging.</title>
        <authorList>
            <person name="Reichwald K."/>
            <person name="Felder M."/>
            <person name="Petzold A."/>
            <person name="Koch P."/>
            <person name="Groth M."/>
            <person name="Platzer M."/>
        </authorList>
    </citation>
    <scope>NUCLEOTIDE SEQUENCE</scope>
    <source>
        <tissue evidence="2">Brain</tissue>
    </source>
</reference>
<dbReference type="GO" id="GO:0005509">
    <property type="term" value="F:calcium ion binding"/>
    <property type="evidence" value="ECO:0007669"/>
    <property type="project" value="InterPro"/>
</dbReference>
<organism evidence="2">
    <name type="scientific">Nothobranchius furzeri</name>
    <name type="common">Turquoise killifish</name>
    <dbReference type="NCBI Taxonomy" id="105023"/>
    <lineage>
        <taxon>Eukaryota</taxon>
        <taxon>Metazoa</taxon>
        <taxon>Chordata</taxon>
        <taxon>Craniata</taxon>
        <taxon>Vertebrata</taxon>
        <taxon>Euteleostomi</taxon>
        <taxon>Actinopterygii</taxon>
        <taxon>Neopterygii</taxon>
        <taxon>Teleostei</taxon>
        <taxon>Neoteleostei</taxon>
        <taxon>Acanthomorphata</taxon>
        <taxon>Ovalentaria</taxon>
        <taxon>Atherinomorphae</taxon>
        <taxon>Cyprinodontiformes</taxon>
        <taxon>Nothobranchiidae</taxon>
        <taxon>Nothobranchius</taxon>
    </lineage>
</organism>
<evidence type="ECO:0000313" key="2">
    <source>
        <dbReference type="EMBL" id="SBS59553.1"/>
    </source>
</evidence>
<dbReference type="InterPro" id="IPR002048">
    <property type="entry name" value="EF_hand_dom"/>
</dbReference>
<accession>A0A1A8VKE0</accession>
<feature type="domain" description="EF-hand" evidence="1">
    <location>
        <begin position="82"/>
        <end position="97"/>
    </location>
</feature>
<gene>
    <name evidence="2" type="primary">Nfu_g_1_013170</name>
</gene>
<dbReference type="AlphaFoldDB" id="A0A1A8VKE0"/>
<name>A0A1A8VKE0_NOTFU</name>
<reference evidence="2" key="1">
    <citation type="submission" date="2016-05" db="EMBL/GenBank/DDBJ databases">
        <authorList>
            <person name="Lavstsen T."/>
            <person name="Jespersen J.S."/>
        </authorList>
    </citation>
    <scope>NUCLEOTIDE SEQUENCE</scope>
    <source>
        <tissue evidence="2">Brain</tissue>
    </source>
</reference>
<protein>
    <recommendedName>
        <fullName evidence="1">EF-hand domain-containing protein</fullName>
    </recommendedName>
</protein>
<dbReference type="EMBL" id="HAEJ01019096">
    <property type="protein sequence ID" value="SBS59553.1"/>
    <property type="molecule type" value="Transcribed_RNA"/>
</dbReference>
<feature type="non-terminal residue" evidence="2">
    <location>
        <position position="1"/>
    </location>
</feature>
<feature type="non-terminal residue" evidence="2">
    <location>
        <position position="97"/>
    </location>
</feature>